<dbReference type="PANTHER" id="PTHR42718">
    <property type="entry name" value="MAJOR FACILITATOR SUPERFAMILY MULTIDRUG TRANSPORTER MFSC"/>
    <property type="match status" value="1"/>
</dbReference>
<accession>A0A7G5FEL8</accession>
<dbReference type="Gene3D" id="1.20.1250.20">
    <property type="entry name" value="MFS general substrate transporter like domains"/>
    <property type="match status" value="1"/>
</dbReference>
<name>A0A7G5FEL8_9CORY</name>
<dbReference type="InterPro" id="IPR011701">
    <property type="entry name" value="MFS"/>
</dbReference>
<feature type="transmembrane region" description="Helical" evidence="6">
    <location>
        <begin position="211"/>
        <end position="230"/>
    </location>
</feature>
<dbReference type="AlphaFoldDB" id="A0A7G5FEL8"/>
<feature type="transmembrane region" description="Helical" evidence="6">
    <location>
        <begin position="30"/>
        <end position="50"/>
    </location>
</feature>
<feature type="domain" description="Major facilitator superfamily (MFS) profile" evidence="7">
    <location>
        <begin position="27"/>
        <end position="476"/>
    </location>
</feature>
<dbReference type="SUPFAM" id="SSF103473">
    <property type="entry name" value="MFS general substrate transporter"/>
    <property type="match status" value="1"/>
</dbReference>
<feature type="transmembrane region" description="Helical" evidence="6">
    <location>
        <begin position="449"/>
        <end position="470"/>
    </location>
</feature>
<evidence type="ECO:0000256" key="6">
    <source>
        <dbReference type="SAM" id="Phobius"/>
    </source>
</evidence>
<evidence type="ECO:0000256" key="4">
    <source>
        <dbReference type="ARBA" id="ARBA00022989"/>
    </source>
</evidence>
<dbReference type="PROSITE" id="PS50850">
    <property type="entry name" value="MFS"/>
    <property type="match status" value="1"/>
</dbReference>
<dbReference type="Pfam" id="PF07690">
    <property type="entry name" value="MFS_1"/>
    <property type="match status" value="1"/>
</dbReference>
<sequence length="478" mass="50418">MTNPKEMTEQRPAVIEPTPKRAGMTRAEMAGAYAALVVTLLQTLVVPLTPRFPQLFDTTASMAAWIVTATLLTGAIATPILSRLADMVGKRRIILVSLALVLVGSLIAPFGGIVGIIVGRSLQGIGTAIIPVTMALMRDHVPHERLRPALALISAMLGIGGGLGIPLGGVIMKLAGWQSIFWLSAIMTALAIVAIVRAIEPEERTVHGGSFDLRGAVVLSIGLTTFLVGMSKAGEWGFASPLTISLILIGLAVLGLWTLLQSRTEHPLMSMRTAFERPIFMVNVAALLLGFTMFMNLLVTTVQLQNLRVEHGFELGPQAAGLAMLPSAIISGLMAPVSARIAERFSPRVLLVLGSLIVATGYLLRWGMSPNVGMVIFWATFLTVGISLGYSALPMIVVHHVDRADTASANGLNALLRSIGMTLGSTFVGMVGVLLAVEHASHAGPSWNANVAVFLTGAVAGLIAAAAAFLTETRHEKK</sequence>
<dbReference type="PANTHER" id="PTHR42718:SF9">
    <property type="entry name" value="MAJOR FACILITATOR SUPERFAMILY MULTIDRUG TRANSPORTER MFSC"/>
    <property type="match status" value="1"/>
</dbReference>
<keyword evidence="5 6" id="KW-0472">Membrane</keyword>
<dbReference type="InterPro" id="IPR020846">
    <property type="entry name" value="MFS_dom"/>
</dbReference>
<feature type="transmembrane region" description="Helical" evidence="6">
    <location>
        <begin position="236"/>
        <end position="260"/>
    </location>
</feature>
<keyword evidence="3 6" id="KW-0812">Transmembrane</keyword>
<evidence type="ECO:0000313" key="9">
    <source>
        <dbReference type="Proteomes" id="UP000515570"/>
    </source>
</evidence>
<feature type="transmembrane region" description="Helical" evidence="6">
    <location>
        <begin position="319"/>
        <end position="337"/>
    </location>
</feature>
<feature type="transmembrane region" description="Helical" evidence="6">
    <location>
        <begin position="280"/>
        <end position="299"/>
    </location>
</feature>
<dbReference type="Proteomes" id="UP000515570">
    <property type="component" value="Chromosome"/>
</dbReference>
<evidence type="ECO:0000313" key="8">
    <source>
        <dbReference type="EMBL" id="QMV85059.1"/>
    </source>
</evidence>
<evidence type="ECO:0000256" key="2">
    <source>
        <dbReference type="ARBA" id="ARBA00022448"/>
    </source>
</evidence>
<evidence type="ECO:0000259" key="7">
    <source>
        <dbReference type="PROSITE" id="PS50850"/>
    </source>
</evidence>
<feature type="transmembrane region" description="Helical" evidence="6">
    <location>
        <begin position="62"/>
        <end position="81"/>
    </location>
</feature>
<feature type="transmembrane region" description="Helical" evidence="6">
    <location>
        <begin position="149"/>
        <end position="174"/>
    </location>
</feature>
<evidence type="ECO:0000256" key="1">
    <source>
        <dbReference type="ARBA" id="ARBA00004651"/>
    </source>
</evidence>
<keyword evidence="9" id="KW-1185">Reference proteome</keyword>
<feature type="transmembrane region" description="Helical" evidence="6">
    <location>
        <begin position="117"/>
        <end position="137"/>
    </location>
</feature>
<dbReference type="GO" id="GO:0022857">
    <property type="term" value="F:transmembrane transporter activity"/>
    <property type="evidence" value="ECO:0007669"/>
    <property type="project" value="InterPro"/>
</dbReference>
<dbReference type="PRINTS" id="PR01036">
    <property type="entry name" value="TCRTETB"/>
</dbReference>
<dbReference type="Gene3D" id="1.20.1720.10">
    <property type="entry name" value="Multidrug resistance protein D"/>
    <property type="match status" value="1"/>
</dbReference>
<dbReference type="EMBL" id="CP059833">
    <property type="protein sequence ID" value="QMV85059.1"/>
    <property type="molecule type" value="Genomic_DNA"/>
</dbReference>
<proteinExistence type="predicted"/>
<protein>
    <submittedName>
        <fullName evidence="8">MFS transporter</fullName>
    </submittedName>
</protein>
<keyword evidence="2" id="KW-0813">Transport</keyword>
<gene>
    <name evidence="8" type="ORF">HW450_12120</name>
</gene>
<feature type="transmembrane region" description="Helical" evidence="6">
    <location>
        <begin position="374"/>
        <end position="393"/>
    </location>
</feature>
<evidence type="ECO:0000256" key="5">
    <source>
        <dbReference type="ARBA" id="ARBA00023136"/>
    </source>
</evidence>
<evidence type="ECO:0000256" key="3">
    <source>
        <dbReference type="ARBA" id="ARBA00022692"/>
    </source>
</evidence>
<dbReference type="GO" id="GO:0005886">
    <property type="term" value="C:plasma membrane"/>
    <property type="evidence" value="ECO:0007669"/>
    <property type="project" value="UniProtKB-SubCell"/>
</dbReference>
<feature type="transmembrane region" description="Helical" evidence="6">
    <location>
        <begin position="93"/>
        <end position="111"/>
    </location>
</feature>
<comment type="subcellular location">
    <subcellularLocation>
        <location evidence="1">Cell membrane</location>
        <topology evidence="1">Multi-pass membrane protein</topology>
    </subcellularLocation>
</comment>
<organism evidence="8 9">
    <name type="scientific">Corynebacterium hindlerae</name>
    <dbReference type="NCBI Taxonomy" id="699041"/>
    <lineage>
        <taxon>Bacteria</taxon>
        <taxon>Bacillati</taxon>
        <taxon>Actinomycetota</taxon>
        <taxon>Actinomycetes</taxon>
        <taxon>Mycobacteriales</taxon>
        <taxon>Corynebacteriaceae</taxon>
        <taxon>Corynebacterium</taxon>
    </lineage>
</organism>
<feature type="transmembrane region" description="Helical" evidence="6">
    <location>
        <begin position="349"/>
        <end position="368"/>
    </location>
</feature>
<dbReference type="RefSeq" id="WP_182385866.1">
    <property type="nucleotide sequence ID" value="NZ_CP059833.1"/>
</dbReference>
<feature type="transmembrane region" description="Helical" evidence="6">
    <location>
        <begin position="180"/>
        <end position="199"/>
    </location>
</feature>
<reference evidence="8 9" key="1">
    <citation type="submission" date="2020-07" db="EMBL/GenBank/DDBJ databases">
        <title>non toxigenic Corynebacterium sp. nov from a clinical source.</title>
        <authorList>
            <person name="Bernier A.-M."/>
            <person name="Bernard K."/>
        </authorList>
    </citation>
    <scope>NUCLEOTIDE SEQUENCE [LARGE SCALE GENOMIC DNA]</scope>
    <source>
        <strain evidence="9">NML 93-0612</strain>
    </source>
</reference>
<feature type="transmembrane region" description="Helical" evidence="6">
    <location>
        <begin position="414"/>
        <end position="437"/>
    </location>
</feature>
<dbReference type="InterPro" id="IPR036259">
    <property type="entry name" value="MFS_trans_sf"/>
</dbReference>
<keyword evidence="4 6" id="KW-1133">Transmembrane helix</keyword>